<organism evidence="1 2">
    <name type="scientific">Paramuricea clavata</name>
    <name type="common">Red gorgonian</name>
    <name type="synonym">Violescent sea-whip</name>
    <dbReference type="NCBI Taxonomy" id="317549"/>
    <lineage>
        <taxon>Eukaryota</taxon>
        <taxon>Metazoa</taxon>
        <taxon>Cnidaria</taxon>
        <taxon>Anthozoa</taxon>
        <taxon>Octocorallia</taxon>
        <taxon>Malacalcyonacea</taxon>
        <taxon>Plexauridae</taxon>
        <taxon>Paramuricea</taxon>
    </lineage>
</organism>
<sequence length="96" mass="11057">MAVNNSLFESESPLPFNHLDDTAFNAVLYEFEHGPLNFDLDRLESLIFNPIEYLPSTLENSFITNLDPDLNFNELMPSNSRYMIESEVNELVTDKP</sequence>
<dbReference type="Proteomes" id="UP001152795">
    <property type="component" value="Unassembled WGS sequence"/>
</dbReference>
<name>A0A7D9HT93_PARCT</name>
<accession>A0A7D9HT93</accession>
<dbReference type="AlphaFoldDB" id="A0A7D9HT93"/>
<feature type="non-terminal residue" evidence="1">
    <location>
        <position position="96"/>
    </location>
</feature>
<evidence type="ECO:0000313" key="1">
    <source>
        <dbReference type="EMBL" id="CAB3990100.1"/>
    </source>
</evidence>
<evidence type="ECO:0000313" key="2">
    <source>
        <dbReference type="Proteomes" id="UP001152795"/>
    </source>
</evidence>
<gene>
    <name evidence="1" type="ORF">PACLA_8A070092</name>
</gene>
<protein>
    <submittedName>
        <fullName evidence="1">Uncharacterized protein</fullName>
    </submittedName>
</protein>
<comment type="caution">
    <text evidence="1">The sequence shown here is derived from an EMBL/GenBank/DDBJ whole genome shotgun (WGS) entry which is preliminary data.</text>
</comment>
<reference evidence="1" key="1">
    <citation type="submission" date="2020-04" db="EMBL/GenBank/DDBJ databases">
        <authorList>
            <person name="Alioto T."/>
            <person name="Alioto T."/>
            <person name="Gomez Garrido J."/>
        </authorList>
    </citation>
    <scope>NUCLEOTIDE SEQUENCE</scope>
    <source>
        <strain evidence="1">A484AB</strain>
    </source>
</reference>
<proteinExistence type="predicted"/>
<dbReference type="EMBL" id="CACRXK020001601">
    <property type="protein sequence ID" value="CAB3990100.1"/>
    <property type="molecule type" value="Genomic_DNA"/>
</dbReference>
<keyword evidence="2" id="KW-1185">Reference proteome</keyword>